<feature type="coiled-coil region" evidence="6">
    <location>
        <begin position="425"/>
        <end position="452"/>
    </location>
</feature>
<feature type="coiled-coil region" evidence="6">
    <location>
        <begin position="251"/>
        <end position="278"/>
    </location>
</feature>
<keyword evidence="8" id="KW-1185">Reference proteome</keyword>
<dbReference type="Gene3D" id="1.10.220.10">
    <property type="entry name" value="Annexin"/>
    <property type="match status" value="4"/>
</dbReference>
<dbReference type="InterPro" id="IPR018502">
    <property type="entry name" value="Annexin_repeat"/>
</dbReference>
<comment type="similarity">
    <text evidence="1">Belongs to the annexin family.</text>
</comment>
<dbReference type="PANTHER" id="PTHR10502:SF102">
    <property type="entry name" value="ANNEXIN B11"/>
    <property type="match status" value="1"/>
</dbReference>
<dbReference type="GO" id="GO:0005886">
    <property type="term" value="C:plasma membrane"/>
    <property type="evidence" value="ECO:0007669"/>
    <property type="project" value="TreeGrafter"/>
</dbReference>
<evidence type="ECO:0000256" key="2">
    <source>
        <dbReference type="ARBA" id="ARBA00022737"/>
    </source>
</evidence>
<dbReference type="GO" id="GO:0005544">
    <property type="term" value="F:calcium-dependent phospholipid binding"/>
    <property type="evidence" value="ECO:0007669"/>
    <property type="project" value="UniProtKB-KW"/>
</dbReference>
<dbReference type="GO" id="GO:0005737">
    <property type="term" value="C:cytoplasm"/>
    <property type="evidence" value="ECO:0007669"/>
    <property type="project" value="TreeGrafter"/>
</dbReference>
<dbReference type="AlphaFoldDB" id="A0A815W3E1"/>
<dbReference type="PROSITE" id="PS51897">
    <property type="entry name" value="ANNEXIN_2"/>
    <property type="match status" value="3"/>
</dbReference>
<dbReference type="GO" id="GO:0005634">
    <property type="term" value="C:nucleus"/>
    <property type="evidence" value="ECO:0007669"/>
    <property type="project" value="TreeGrafter"/>
</dbReference>
<dbReference type="EMBL" id="CAJNOR010005065">
    <property type="protein sequence ID" value="CAF1543365.1"/>
    <property type="molecule type" value="Genomic_DNA"/>
</dbReference>
<keyword evidence="5" id="KW-0111">Calcium/phospholipid-binding</keyword>
<dbReference type="PANTHER" id="PTHR10502">
    <property type="entry name" value="ANNEXIN"/>
    <property type="match status" value="1"/>
</dbReference>
<dbReference type="SUPFAM" id="SSF47874">
    <property type="entry name" value="Annexin"/>
    <property type="match status" value="1"/>
</dbReference>
<evidence type="ECO:0000313" key="8">
    <source>
        <dbReference type="Proteomes" id="UP000663828"/>
    </source>
</evidence>
<dbReference type="InterPro" id="IPR037104">
    <property type="entry name" value="Annexin_sf"/>
</dbReference>
<comment type="caution">
    <text evidence="7">The sequence shown here is derived from an EMBL/GenBank/DDBJ whole genome shotgun (WGS) entry which is preliminary data.</text>
</comment>
<proteinExistence type="inferred from homology"/>
<evidence type="ECO:0000256" key="5">
    <source>
        <dbReference type="ARBA" id="ARBA00023302"/>
    </source>
</evidence>
<dbReference type="SMART" id="SM00335">
    <property type="entry name" value="ANX"/>
    <property type="match status" value="4"/>
</dbReference>
<dbReference type="Proteomes" id="UP000663828">
    <property type="component" value="Unassembled WGS sequence"/>
</dbReference>
<reference evidence="7" key="1">
    <citation type="submission" date="2021-02" db="EMBL/GenBank/DDBJ databases">
        <authorList>
            <person name="Nowell W R."/>
        </authorList>
    </citation>
    <scope>NUCLEOTIDE SEQUENCE</scope>
</reference>
<feature type="coiled-coil region" evidence="6">
    <location>
        <begin position="353"/>
        <end position="380"/>
    </location>
</feature>
<dbReference type="GO" id="GO:0012506">
    <property type="term" value="C:vesicle membrane"/>
    <property type="evidence" value="ECO:0007669"/>
    <property type="project" value="TreeGrafter"/>
</dbReference>
<evidence type="ECO:0000256" key="1">
    <source>
        <dbReference type="ARBA" id="ARBA00007831"/>
    </source>
</evidence>
<dbReference type="PRINTS" id="PR00196">
    <property type="entry name" value="ANNEXIN"/>
</dbReference>
<evidence type="ECO:0000256" key="4">
    <source>
        <dbReference type="ARBA" id="ARBA00023216"/>
    </source>
</evidence>
<evidence type="ECO:0000256" key="6">
    <source>
        <dbReference type="SAM" id="Coils"/>
    </source>
</evidence>
<accession>A0A815W3E1</accession>
<keyword evidence="3" id="KW-0106">Calcium</keyword>
<dbReference type="FunFam" id="1.10.220.10:FF:000002">
    <property type="entry name" value="Annexin"/>
    <property type="match status" value="1"/>
</dbReference>
<dbReference type="Pfam" id="PF00191">
    <property type="entry name" value="Annexin"/>
    <property type="match status" value="4"/>
</dbReference>
<evidence type="ECO:0000256" key="3">
    <source>
        <dbReference type="ARBA" id="ARBA00022837"/>
    </source>
</evidence>
<dbReference type="GO" id="GO:0005509">
    <property type="term" value="F:calcium ion binding"/>
    <property type="evidence" value="ECO:0007669"/>
    <property type="project" value="InterPro"/>
</dbReference>
<dbReference type="InterPro" id="IPR001464">
    <property type="entry name" value="Annexin"/>
</dbReference>
<keyword evidence="4" id="KW-0041">Annexin</keyword>
<name>A0A815W3E1_ADIRI</name>
<evidence type="ECO:0000313" key="7">
    <source>
        <dbReference type="EMBL" id="CAF1543365.1"/>
    </source>
</evidence>
<sequence length="921" mass="108265">MTTKTVAKFDDSKYQPDMYQRTKSTRSDDDASGIKYIRPRVIAPNAFQGPFRGIAWSNVGTNHAVVTTNDLGLATLVQPPNFTTIPSLHSINGERIIDEHRELSKLTEVLCVTILRCCSLETHNRAQLLQIEWLEKNIHQNRSIIEKMYKSELENAKKLLYEGSQSKSALETKANALDKKIPSHDEQYKYILAKRDQTSQELFNYEQRIAQNNAEAQFLHRRTRNLDDESKFYLLKNQALHARKTRLRYLLDEENFAKQTLEAELEILRNEKITNEDIRTTAIDEERRSIDISQVAGFQSSTYFSDQLSQELQRIRQEYEKKIEVYREELHRNFELELYRLQLNKTRPMPTVTRDHEVQLQQYQVSLKEIQQQITIEREKQRKIVFTMEEIKTKNTAAYSDQSRLEKERYLTTLNQLIRDREKQLDDALRIRKIHKQRIEEYRERLNHHQNHTAKRVTIHESDFTSLSHQSSLPKETFRSSLQDLSSNYRDSSTINTIQSAQRSILKKNENDNLVSTIVQDCRTLHRLLNDTPIGELSVIRVICCRTLAQRLQIRDQYKQLFKKNLGDDLEKISDDSLSKFLRLLLLSPIEHDCFELRRILNRTTIDRNVLVELVFTRTSQHIQNVRQAYFKLFRSTIEEDLRSDRDDHSKHLLVALLRSNRPEEVAIVDNEIIQDAKELFETESRWRVDGSTLVRLLCTRSNAQLAQIFTAYQQYSHVDIEQTIQKNIAGHLYHTLIAIIRLIRNQARFFADELKKCLKNVKANEDDLNRIIVTRGEIDIAQIRVEYEKLTTYYLHDHIQLEVFGNYKRAILEFLRQRGGGNTADTQFQASYQSTRFDRSGVQWREPVDRSNRDTGTGRTMMQSVTDYSMPKLQSIHTNGNFTKIFSDRNALTVNARPLRTKQRQFFSLTTMHESEANEQ</sequence>
<organism evidence="7 8">
    <name type="scientific">Adineta ricciae</name>
    <name type="common">Rotifer</name>
    <dbReference type="NCBI Taxonomy" id="249248"/>
    <lineage>
        <taxon>Eukaryota</taxon>
        <taxon>Metazoa</taxon>
        <taxon>Spiralia</taxon>
        <taxon>Gnathifera</taxon>
        <taxon>Rotifera</taxon>
        <taxon>Eurotatoria</taxon>
        <taxon>Bdelloidea</taxon>
        <taxon>Adinetida</taxon>
        <taxon>Adinetidae</taxon>
        <taxon>Adineta</taxon>
    </lineage>
</organism>
<protein>
    <submittedName>
        <fullName evidence="7">Uncharacterized protein</fullName>
    </submittedName>
</protein>
<keyword evidence="2" id="KW-0677">Repeat</keyword>
<dbReference type="GO" id="GO:0001786">
    <property type="term" value="F:phosphatidylserine binding"/>
    <property type="evidence" value="ECO:0007669"/>
    <property type="project" value="TreeGrafter"/>
</dbReference>
<keyword evidence="6" id="KW-0175">Coiled coil</keyword>
<gene>
    <name evidence="7" type="ORF">XAT740_LOCUS42347</name>
</gene>